<feature type="coiled-coil region" evidence="1">
    <location>
        <begin position="76"/>
        <end position="103"/>
    </location>
</feature>
<dbReference type="AlphaFoldDB" id="A0AA37HC41"/>
<keyword evidence="1" id="KW-0175">Coiled coil</keyword>
<evidence type="ECO:0000256" key="1">
    <source>
        <dbReference type="SAM" id="Coils"/>
    </source>
</evidence>
<dbReference type="Proteomes" id="UP001055286">
    <property type="component" value="Unassembled WGS sequence"/>
</dbReference>
<dbReference type="Gene3D" id="1.20.5.170">
    <property type="match status" value="1"/>
</dbReference>
<sequence length="126" mass="14464">MVDAPTPDNTLLLRQMQGIRRDLHETHEREARLIELVNRLALRMDEGFGRVREEFGRVRENFGRVREDIGGVRGEVATLREDVESLQRDVDGLRGDLVLMENRALTAISETRRLPERVDGLTDDGE</sequence>
<evidence type="ECO:0000313" key="2">
    <source>
        <dbReference type="EMBL" id="GJD63252.1"/>
    </source>
</evidence>
<dbReference type="EMBL" id="BPQJ01000015">
    <property type="protein sequence ID" value="GJD63252.1"/>
    <property type="molecule type" value="Genomic_DNA"/>
</dbReference>
<name>A0AA37HC41_9HYPH</name>
<reference evidence="2" key="2">
    <citation type="submission" date="2021-08" db="EMBL/GenBank/DDBJ databases">
        <authorList>
            <person name="Tani A."/>
            <person name="Ola A."/>
            <person name="Ogura Y."/>
            <person name="Katsura K."/>
            <person name="Hayashi T."/>
        </authorList>
    </citation>
    <scope>NUCLEOTIDE SEQUENCE</scope>
    <source>
        <strain evidence="2">JCM 32048</strain>
    </source>
</reference>
<accession>A0AA37HC41</accession>
<keyword evidence="3" id="KW-1185">Reference proteome</keyword>
<organism evidence="2 3">
    <name type="scientific">Methylobacterium frigidaeris</name>
    <dbReference type="NCBI Taxonomy" id="2038277"/>
    <lineage>
        <taxon>Bacteria</taxon>
        <taxon>Pseudomonadati</taxon>
        <taxon>Pseudomonadota</taxon>
        <taxon>Alphaproteobacteria</taxon>
        <taxon>Hyphomicrobiales</taxon>
        <taxon>Methylobacteriaceae</taxon>
        <taxon>Methylobacterium</taxon>
    </lineage>
</organism>
<comment type="caution">
    <text evidence="2">The sequence shown here is derived from an EMBL/GenBank/DDBJ whole genome shotgun (WGS) entry which is preliminary data.</text>
</comment>
<proteinExistence type="predicted"/>
<protein>
    <submittedName>
        <fullName evidence="2">Uncharacterized protein</fullName>
    </submittedName>
</protein>
<dbReference type="RefSeq" id="WP_099908300.1">
    <property type="nucleotide sequence ID" value="NZ_BPQJ01000015.1"/>
</dbReference>
<evidence type="ECO:0000313" key="3">
    <source>
        <dbReference type="Proteomes" id="UP001055286"/>
    </source>
</evidence>
<gene>
    <name evidence="2" type="ORF">MPEAHAMD_3416</name>
</gene>
<reference evidence="2" key="1">
    <citation type="journal article" date="2016" name="Front. Microbiol.">
        <title>Genome Sequence of the Piezophilic, Mesophilic Sulfate-Reducing Bacterium Desulfovibrio indicus J2T.</title>
        <authorList>
            <person name="Cao J."/>
            <person name="Maignien L."/>
            <person name="Shao Z."/>
            <person name="Alain K."/>
            <person name="Jebbar M."/>
        </authorList>
    </citation>
    <scope>NUCLEOTIDE SEQUENCE</scope>
    <source>
        <strain evidence="2">JCM 32048</strain>
    </source>
</reference>